<protein>
    <submittedName>
        <fullName evidence="2">Metal-dependent hydrolase</fullName>
    </submittedName>
</protein>
<dbReference type="InterPro" id="IPR007404">
    <property type="entry name" value="YdjM-like"/>
</dbReference>
<proteinExistence type="predicted"/>
<dbReference type="Pfam" id="PF04307">
    <property type="entry name" value="YdjM"/>
    <property type="match status" value="1"/>
</dbReference>
<dbReference type="AlphaFoldDB" id="A0A934W8G2"/>
<keyword evidence="3" id="KW-1185">Reference proteome</keyword>
<feature type="transmembrane region" description="Helical" evidence="1">
    <location>
        <begin position="105"/>
        <end position="122"/>
    </location>
</feature>
<name>A0A934W8G2_9BURK</name>
<dbReference type="RefSeq" id="WP_200595910.1">
    <property type="nucleotide sequence ID" value="NZ_JAEPBG010000012.1"/>
</dbReference>
<keyword evidence="1" id="KW-0812">Transmembrane</keyword>
<sequence>MDNLSHSVAGLLAGEILHRALPAETEPAFERSRHRLLLISCCLASNFPDLDLIYTSLLPAPLGYLLHHRGHTHTILYAFPQALLLALLTWLLWPAARHLLRGSATARLGWVLALVTGFALHLGMDYLNSYGLHPFHPFDAHWVYGDMVFILEPVFWTAFGVPMFMLLPRAWLRWAMPALLAAMLALFTVRGFLAWQSLLALYALGAALAWLQLKSSPRQLAALCAAAAVGCGFVAAQAGASHVARQMVQETLSRRDPGARFIDAAMTAFPANPLCWSVVALQSWEGESRYRISSGIVSIAPRWMPALSCPASFIDRPALPDSPETLALLWRQDDSLAHLRQLARDNCQFNAWMRFARMPLLDSARASDARFASGLRDNFSTLDFKAFAGQACDGPVPSWGYPRADLLARHAPGGPGAPY</sequence>
<dbReference type="GO" id="GO:0016787">
    <property type="term" value="F:hydrolase activity"/>
    <property type="evidence" value="ECO:0007669"/>
    <property type="project" value="UniProtKB-KW"/>
</dbReference>
<reference evidence="2" key="1">
    <citation type="submission" date="2021-01" db="EMBL/GenBank/DDBJ databases">
        <title>Genome sequence of strain Noviherbaspirillum sp. DKR-6.</title>
        <authorList>
            <person name="Chaudhary D.K."/>
        </authorList>
    </citation>
    <scope>NUCLEOTIDE SEQUENCE</scope>
    <source>
        <strain evidence="2">DKR-6</strain>
    </source>
</reference>
<dbReference type="EMBL" id="JAEPBG010000012">
    <property type="protein sequence ID" value="MBK4737545.1"/>
    <property type="molecule type" value="Genomic_DNA"/>
</dbReference>
<comment type="caution">
    <text evidence="2">The sequence shown here is derived from an EMBL/GenBank/DDBJ whole genome shotgun (WGS) entry which is preliminary data.</text>
</comment>
<evidence type="ECO:0000313" key="3">
    <source>
        <dbReference type="Proteomes" id="UP000622890"/>
    </source>
</evidence>
<feature type="transmembrane region" description="Helical" evidence="1">
    <location>
        <begin position="171"/>
        <end position="189"/>
    </location>
</feature>
<keyword evidence="1" id="KW-1133">Transmembrane helix</keyword>
<feature type="transmembrane region" description="Helical" evidence="1">
    <location>
        <begin position="195"/>
        <end position="213"/>
    </location>
</feature>
<feature type="transmembrane region" description="Helical" evidence="1">
    <location>
        <begin position="142"/>
        <end position="164"/>
    </location>
</feature>
<dbReference type="PANTHER" id="PTHR40031:SF1">
    <property type="entry name" value="MEMBRANE-BOUND METAL-DEPENDENT HYDROLASE"/>
    <property type="match status" value="1"/>
</dbReference>
<dbReference type="Proteomes" id="UP000622890">
    <property type="component" value="Unassembled WGS sequence"/>
</dbReference>
<accession>A0A934W8G2</accession>
<evidence type="ECO:0000313" key="2">
    <source>
        <dbReference type="EMBL" id="MBK4737545.1"/>
    </source>
</evidence>
<gene>
    <name evidence="2" type="ORF">JJB74_23245</name>
</gene>
<feature type="transmembrane region" description="Helical" evidence="1">
    <location>
        <begin position="220"/>
        <end position="240"/>
    </location>
</feature>
<keyword evidence="1" id="KW-0472">Membrane</keyword>
<dbReference type="InterPro" id="IPR053170">
    <property type="entry name" value="Transcription_regulator"/>
</dbReference>
<dbReference type="PANTHER" id="PTHR40031">
    <property type="entry name" value="HYPOTHETICAL MEMBRANE SPANNING PROTEIN"/>
    <property type="match status" value="1"/>
</dbReference>
<organism evidence="2 3">
    <name type="scientific">Noviherbaspirillum pedocola</name>
    <dbReference type="NCBI Taxonomy" id="2801341"/>
    <lineage>
        <taxon>Bacteria</taxon>
        <taxon>Pseudomonadati</taxon>
        <taxon>Pseudomonadota</taxon>
        <taxon>Betaproteobacteria</taxon>
        <taxon>Burkholderiales</taxon>
        <taxon>Oxalobacteraceae</taxon>
        <taxon>Noviherbaspirillum</taxon>
    </lineage>
</organism>
<feature type="transmembrane region" description="Helical" evidence="1">
    <location>
        <begin position="74"/>
        <end position="93"/>
    </location>
</feature>
<evidence type="ECO:0000256" key="1">
    <source>
        <dbReference type="SAM" id="Phobius"/>
    </source>
</evidence>
<keyword evidence="2" id="KW-0378">Hydrolase</keyword>